<dbReference type="GO" id="GO:0004499">
    <property type="term" value="F:N,N-dimethylaniline monooxygenase activity"/>
    <property type="evidence" value="ECO:0007669"/>
    <property type="project" value="InterPro"/>
</dbReference>
<organism evidence="9 10">
    <name type="scientific">Malassezia psittaci</name>
    <dbReference type="NCBI Taxonomy" id="1821823"/>
    <lineage>
        <taxon>Eukaryota</taxon>
        <taxon>Fungi</taxon>
        <taxon>Dikarya</taxon>
        <taxon>Basidiomycota</taxon>
        <taxon>Ustilaginomycotina</taxon>
        <taxon>Malasseziomycetes</taxon>
        <taxon>Malasseziales</taxon>
        <taxon>Malasseziaceae</taxon>
        <taxon>Malassezia</taxon>
    </lineage>
</organism>
<dbReference type="SUPFAM" id="SSF51905">
    <property type="entry name" value="FAD/NAD(P)-binding domain"/>
    <property type="match status" value="2"/>
</dbReference>
<dbReference type="InterPro" id="IPR013785">
    <property type="entry name" value="Aldolase_TIM"/>
</dbReference>
<gene>
    <name evidence="9" type="ORF">MPSI1_004014</name>
</gene>
<evidence type="ECO:0000256" key="2">
    <source>
        <dbReference type="ARBA" id="ARBA00022630"/>
    </source>
</evidence>
<dbReference type="InterPro" id="IPR020946">
    <property type="entry name" value="Flavin_mOase-like"/>
</dbReference>
<dbReference type="Pfam" id="PF00743">
    <property type="entry name" value="FMO-like"/>
    <property type="match status" value="1"/>
</dbReference>
<dbReference type="GO" id="GO:0050660">
    <property type="term" value="F:flavin adenine dinucleotide binding"/>
    <property type="evidence" value="ECO:0007669"/>
    <property type="project" value="InterPro"/>
</dbReference>
<dbReference type="SUPFAM" id="SSF51395">
    <property type="entry name" value="FMN-linked oxidoreductases"/>
    <property type="match status" value="1"/>
</dbReference>
<keyword evidence="4" id="KW-0274">FAD</keyword>
<feature type="region of interest" description="Disordered" evidence="7">
    <location>
        <begin position="153"/>
        <end position="176"/>
    </location>
</feature>
<evidence type="ECO:0000256" key="3">
    <source>
        <dbReference type="ARBA" id="ARBA00022643"/>
    </source>
</evidence>
<reference evidence="9" key="1">
    <citation type="submission" date="2023-02" db="EMBL/GenBank/DDBJ databases">
        <title>Mating type loci evolution in Malassezia.</title>
        <authorList>
            <person name="Coelho M.A."/>
        </authorList>
    </citation>
    <scope>NUCLEOTIDE SEQUENCE</scope>
    <source>
        <strain evidence="9">CBS 14136</strain>
    </source>
</reference>
<dbReference type="PANTHER" id="PTHR43303">
    <property type="entry name" value="NADPH DEHYDROGENASE C23G7.10C-RELATED"/>
    <property type="match status" value="1"/>
</dbReference>
<keyword evidence="6" id="KW-0560">Oxidoreductase</keyword>
<evidence type="ECO:0000256" key="5">
    <source>
        <dbReference type="ARBA" id="ARBA00022857"/>
    </source>
</evidence>
<evidence type="ECO:0000313" key="9">
    <source>
        <dbReference type="EMBL" id="WFD45332.1"/>
    </source>
</evidence>
<dbReference type="InterPro" id="IPR036188">
    <property type="entry name" value="FAD/NAD-bd_sf"/>
</dbReference>
<evidence type="ECO:0000313" key="10">
    <source>
        <dbReference type="Proteomes" id="UP001214628"/>
    </source>
</evidence>
<proteinExistence type="predicted"/>
<feature type="domain" description="NADH:flavin oxidoreductase/NADH oxidase N-terminal" evidence="8">
    <location>
        <begin position="55"/>
        <end position="399"/>
    </location>
</feature>
<accession>A0AAF0FDE7</accession>
<name>A0AAF0FDE7_9BASI</name>
<keyword evidence="10" id="KW-1185">Reference proteome</keyword>
<dbReference type="AlphaFoldDB" id="A0AAF0FDE7"/>
<dbReference type="Gene3D" id="3.50.50.60">
    <property type="entry name" value="FAD/NAD(P)-binding domain"/>
    <property type="match status" value="1"/>
</dbReference>
<dbReference type="PRINTS" id="PR00419">
    <property type="entry name" value="ADXRDTASE"/>
</dbReference>
<evidence type="ECO:0000256" key="1">
    <source>
        <dbReference type="ARBA" id="ARBA00001917"/>
    </source>
</evidence>
<dbReference type="EMBL" id="CP118382">
    <property type="protein sequence ID" value="WFD45332.1"/>
    <property type="molecule type" value="Genomic_DNA"/>
</dbReference>
<dbReference type="PANTHER" id="PTHR43303:SF4">
    <property type="entry name" value="NADPH DEHYDROGENASE C23G7.10C-RELATED"/>
    <property type="match status" value="1"/>
</dbReference>
<sequence length="960" mass="107728">MAMDTKPLLQISPDDYAIDPSKEQPVVGTLPSDRLPKGKERPLLFTELEIPMGDKTFTLKNRASVPPLCMYSSLDGFPTPFHIAHHGQFALHGMGSVVVEATAVEPQGRISPSDMGIWKDEHIAAHASLVQSVKTMGPGIYFGIQLAHAGRKASTPEPRNIPRSKTPYVKAEDGGWPDDIRGPSAIPYAEGHAKPKALSIDQIHEIEEAFVKAAERSFAAGYDFIEVHSAHGYLLASFNSPLSNKRTDEYGGSFENRTRLLLNIVKRIRQKFPSKGVWVRINGTDAVEYTQEESWTAESTKRIAPLLEQAGADVLDVSSGGTVNYNRFEHLPAYQLPLASAVKSLGLKKMMVSSVGALQGGIAMDPERNGSLAEQSLQNGEADLISIGRGSLRFPDWLELACFALTGVHLVGAIQYDYATPSLDKYYYRKEKEHWINPILLWVYEVIELIISYFFSPIPPPKHQKTLGHVAVIGAGISGISSASQLVSQGFQVTIFEASSETGGIWANVNSTSGLQINSILYRFHPLVYWTHWYPHRDQVLENVRKIWETYKLKDRTRFNTKVSKVERAASSTKLDGKDGQSRWIINGNQSEVFDGIIVTIGTCGKPKMLHLPKQEQFKGKIVHSSQLDDVDFQNKNVVIVGGGASGVEALELSVKKGAKKPTIIARSDKWIIPRNVITDSLLSLQPFGREMPLSRIPEYLLKRFHYRDLQEKMAPTQGFYTGTPIVNDEILSLVRQGKADYQRGDVLEVKATGVEYNARSRNQKKGEEGEKKFNKADVIVLACGFERPSMDFLPKDLFPEGYSPPNMYLQVFPVEDWSICCTNSTFHNAIGTVGHVHIGIYARILTLFLNDPSTRPPPKDMRLWVDCIRWIKENAPGGQLEFFTYMEMCVWYLLFLGLRYSRLHYSFYILNGYGYWHEDPVTHKPRFYLTISNVLYRLRNGLVKQRADFVLKNAKQKTI</sequence>
<evidence type="ECO:0000259" key="8">
    <source>
        <dbReference type="Pfam" id="PF00724"/>
    </source>
</evidence>
<evidence type="ECO:0000256" key="4">
    <source>
        <dbReference type="ARBA" id="ARBA00022827"/>
    </source>
</evidence>
<dbReference type="GO" id="GO:0050661">
    <property type="term" value="F:NADP binding"/>
    <property type="evidence" value="ECO:0007669"/>
    <property type="project" value="InterPro"/>
</dbReference>
<feature type="region of interest" description="Disordered" evidence="7">
    <location>
        <begin position="1"/>
        <end position="30"/>
    </location>
</feature>
<dbReference type="GO" id="GO:0010181">
    <property type="term" value="F:FMN binding"/>
    <property type="evidence" value="ECO:0007669"/>
    <property type="project" value="InterPro"/>
</dbReference>
<dbReference type="InterPro" id="IPR001155">
    <property type="entry name" value="OxRdtase_FMN_N"/>
</dbReference>
<evidence type="ECO:0000256" key="6">
    <source>
        <dbReference type="ARBA" id="ARBA00023002"/>
    </source>
</evidence>
<keyword evidence="3" id="KW-0288">FMN</keyword>
<evidence type="ECO:0000256" key="7">
    <source>
        <dbReference type="SAM" id="MobiDB-lite"/>
    </source>
</evidence>
<keyword evidence="2" id="KW-0285">Flavoprotein</keyword>
<dbReference type="Pfam" id="PF00724">
    <property type="entry name" value="Oxidored_FMN"/>
    <property type="match status" value="1"/>
</dbReference>
<keyword evidence="5" id="KW-0521">NADP</keyword>
<comment type="cofactor">
    <cofactor evidence="1">
        <name>FMN</name>
        <dbReference type="ChEBI" id="CHEBI:58210"/>
    </cofactor>
</comment>
<dbReference type="Proteomes" id="UP001214628">
    <property type="component" value="Chromosome 8"/>
</dbReference>
<dbReference type="GO" id="GO:0003959">
    <property type="term" value="F:NADPH dehydrogenase activity"/>
    <property type="evidence" value="ECO:0007669"/>
    <property type="project" value="InterPro"/>
</dbReference>
<dbReference type="Gene3D" id="3.20.20.70">
    <property type="entry name" value="Aldolase class I"/>
    <property type="match status" value="1"/>
</dbReference>
<dbReference type="InterPro" id="IPR044152">
    <property type="entry name" value="YqjM-like"/>
</dbReference>
<protein>
    <recommendedName>
        <fullName evidence="8">NADH:flavin oxidoreductase/NADH oxidase N-terminal domain-containing protein</fullName>
    </recommendedName>
</protein>